<keyword evidence="2 3" id="KW-0732">Signal</keyword>
<evidence type="ECO:0000256" key="2">
    <source>
        <dbReference type="ARBA" id="ARBA00022729"/>
    </source>
</evidence>
<dbReference type="InterPro" id="IPR001638">
    <property type="entry name" value="Solute-binding_3/MltF_N"/>
</dbReference>
<feature type="signal peptide" evidence="3">
    <location>
        <begin position="1"/>
        <end position="24"/>
    </location>
</feature>
<evidence type="ECO:0000256" key="3">
    <source>
        <dbReference type="SAM" id="SignalP"/>
    </source>
</evidence>
<dbReference type="Gene3D" id="3.40.190.10">
    <property type="entry name" value="Periplasmic binding protein-like II"/>
    <property type="match status" value="2"/>
</dbReference>
<accession>A0ABQ6GSE6</accession>
<evidence type="ECO:0000256" key="1">
    <source>
        <dbReference type="ARBA" id="ARBA00010333"/>
    </source>
</evidence>
<dbReference type="RefSeq" id="WP_284244420.1">
    <property type="nucleotide sequence ID" value="NZ_BSST01000001.1"/>
</dbReference>
<gene>
    <name evidence="5" type="ORF">tinsulaeT_18790</name>
</gene>
<feature type="chain" id="PRO_5045867339" evidence="3">
    <location>
        <begin position="25"/>
        <end position="266"/>
    </location>
</feature>
<dbReference type="SMART" id="SM00062">
    <property type="entry name" value="PBPb"/>
    <property type="match status" value="1"/>
</dbReference>
<evidence type="ECO:0000313" key="5">
    <source>
        <dbReference type="EMBL" id="GLX78539.1"/>
    </source>
</evidence>
<comment type="caution">
    <text evidence="5">The sequence shown here is derived from an EMBL/GenBank/DDBJ whole genome shotgun (WGS) entry which is preliminary data.</text>
</comment>
<evidence type="ECO:0000259" key="4">
    <source>
        <dbReference type="SMART" id="SM00062"/>
    </source>
</evidence>
<feature type="domain" description="Solute-binding protein family 3/N-terminal" evidence="4">
    <location>
        <begin position="33"/>
        <end position="260"/>
    </location>
</feature>
<dbReference type="Pfam" id="PF00497">
    <property type="entry name" value="SBP_bac_3"/>
    <property type="match status" value="1"/>
</dbReference>
<dbReference type="Proteomes" id="UP001157186">
    <property type="component" value="Unassembled WGS sequence"/>
</dbReference>
<organism evidence="5 6">
    <name type="scientific">Thalassotalea insulae</name>
    <dbReference type="NCBI Taxonomy" id="2056778"/>
    <lineage>
        <taxon>Bacteria</taxon>
        <taxon>Pseudomonadati</taxon>
        <taxon>Pseudomonadota</taxon>
        <taxon>Gammaproteobacteria</taxon>
        <taxon>Alteromonadales</taxon>
        <taxon>Colwelliaceae</taxon>
        <taxon>Thalassotalea</taxon>
    </lineage>
</organism>
<name>A0ABQ6GSE6_9GAMM</name>
<dbReference type="EMBL" id="BSST01000001">
    <property type="protein sequence ID" value="GLX78539.1"/>
    <property type="molecule type" value="Genomic_DNA"/>
</dbReference>
<reference evidence="5 6" key="1">
    <citation type="submission" date="2023-03" db="EMBL/GenBank/DDBJ databases">
        <title>Draft genome sequence of Thalassotalea insulae KCTC 62186T.</title>
        <authorList>
            <person name="Sawabe T."/>
        </authorList>
    </citation>
    <scope>NUCLEOTIDE SEQUENCE [LARGE SCALE GENOMIC DNA]</scope>
    <source>
        <strain evidence="5 6">KCTC 62186</strain>
    </source>
</reference>
<dbReference type="SUPFAM" id="SSF53850">
    <property type="entry name" value="Periplasmic binding protein-like II"/>
    <property type="match status" value="1"/>
</dbReference>
<dbReference type="PANTHER" id="PTHR35936">
    <property type="entry name" value="MEMBRANE-BOUND LYTIC MUREIN TRANSGLYCOSYLASE F"/>
    <property type="match status" value="1"/>
</dbReference>
<evidence type="ECO:0000313" key="6">
    <source>
        <dbReference type="Proteomes" id="UP001157186"/>
    </source>
</evidence>
<comment type="similarity">
    <text evidence="1">Belongs to the bacterial solute-binding protein 3 family.</text>
</comment>
<dbReference type="PANTHER" id="PTHR35936:SF25">
    <property type="entry name" value="ABC TRANSPORTER SUBSTRATE-BINDING PROTEIN"/>
    <property type="match status" value="1"/>
</dbReference>
<proteinExistence type="inferred from homology"/>
<keyword evidence="6" id="KW-1185">Reference proteome</keyword>
<sequence length="266" mass="30379">MSYLKAGLSLLVLCIIMSTTNAKASSFKECQVPLTLSSTTDWYPYIYQQKNISYGVDVELLQLILEQMDCQLEILHFPERRSLFELSSGNFDIALGASRTKDREQKFHYSVAYRKEQNRFVYRANDSKLTKINSLQGIIAAKKIIAINLAGWYGDEIEQAKSLYNGFIFSDTVNKRLKMLSYQRVDLVIDDDIVLCSEVERSSLPNLALHPLILSTASIHFIFNKQTVSLDFIRRFNQILTSMRTSGELEALYHQQLPASCINPIP</sequence>
<protein>
    <submittedName>
        <fullName evidence="5">Periplasmic solute-binding protein</fullName>
    </submittedName>
</protein>